<dbReference type="Proteomes" id="UP000007093">
    <property type="component" value="Chromosome"/>
</dbReference>
<evidence type="ECO:0000313" key="1">
    <source>
        <dbReference type="EMBL" id="AEQ22643.1"/>
    </source>
</evidence>
<accession>G4Q2I7</accession>
<dbReference type="EMBL" id="CP003058">
    <property type="protein sequence ID" value="AEQ22643.1"/>
    <property type="molecule type" value="Genomic_DNA"/>
</dbReference>
<dbReference type="InParanoid" id="G4Q2I7"/>
<organism evidence="1 2">
    <name type="scientific">Acidaminococcus intestini (strain RyC-MR95)</name>
    <dbReference type="NCBI Taxonomy" id="568816"/>
    <lineage>
        <taxon>Bacteria</taxon>
        <taxon>Bacillati</taxon>
        <taxon>Bacillota</taxon>
        <taxon>Negativicutes</taxon>
        <taxon>Acidaminococcales</taxon>
        <taxon>Acidaminococcaceae</taxon>
        <taxon>Acidaminococcus</taxon>
    </lineage>
</organism>
<name>G4Q2I7_ACIIR</name>
<dbReference type="PATRIC" id="fig|568816.4.peg.1378"/>
<protein>
    <submittedName>
        <fullName evidence="1">Uncharacterized protein</fullName>
    </submittedName>
</protein>
<sequence length="40" mass="4492">MVSGVIGITAKIIVTCFNTIIMREKDESMGFNMWKLSKKA</sequence>
<dbReference type="KEGG" id="ain:Acin_1421"/>
<reference evidence="1 2" key="1">
    <citation type="journal article" date="2011" name="J. Bacteriol.">
        <title>Complete genome sequence of Acidaminococcus intestini RYC-MR95, a Gram-negative bacterium from the phylum Firmicutes.</title>
        <authorList>
            <person name="D'Auria G."/>
            <person name="Galan J.C."/>
            <person name="Rodriguez-Alcayna M."/>
            <person name="Moya A."/>
            <person name="Baquero F."/>
            <person name="Latorre A."/>
        </authorList>
    </citation>
    <scope>NUCLEOTIDE SEQUENCE [LARGE SCALE GENOMIC DNA]</scope>
    <source>
        <strain evidence="1 2">RyC-MR95</strain>
    </source>
</reference>
<dbReference type="HOGENOM" id="CLU_3283349_0_0_9"/>
<proteinExistence type="predicted"/>
<gene>
    <name evidence="1" type="ordered locus">Acin_1421</name>
</gene>
<evidence type="ECO:0000313" key="2">
    <source>
        <dbReference type="Proteomes" id="UP000007093"/>
    </source>
</evidence>
<dbReference type="AlphaFoldDB" id="G4Q2I7"/>
<keyword evidence="2" id="KW-1185">Reference proteome</keyword>